<evidence type="ECO:0000256" key="1">
    <source>
        <dbReference type="SAM" id="MobiDB-lite"/>
    </source>
</evidence>
<protein>
    <submittedName>
        <fullName evidence="2">Uncharacterized protein</fullName>
    </submittedName>
</protein>
<proteinExistence type="predicted"/>
<sequence>MNVESWITVEETPALAAEAMAVIDARLGRLTDAERDAFWASIRKAYNTPYNDPAKPAQPKPAEPAPGTAPAAVEIRLPEVDPSIDLPAAALAAAALTAEVLTAEMRAA</sequence>
<dbReference type="EMBL" id="JBELQE010000028">
    <property type="protein sequence ID" value="MER2249052.1"/>
    <property type="molecule type" value="Genomic_DNA"/>
</dbReference>
<reference evidence="2 3" key="1">
    <citation type="submission" date="2024-06" db="EMBL/GenBank/DDBJ databases">
        <authorList>
            <person name="Campbell A.G."/>
        </authorList>
    </citation>
    <scope>NUCLEOTIDE SEQUENCE [LARGE SCALE GENOMIC DNA]</scope>
    <source>
        <strain evidence="2 3">EM12</strain>
    </source>
</reference>
<keyword evidence="3" id="KW-1185">Reference proteome</keyword>
<accession>A0ABV1QI53</accession>
<dbReference type="RefSeq" id="WP_238253493.1">
    <property type="nucleotide sequence ID" value="NZ_BPRD01000002.1"/>
</dbReference>
<organism evidence="2 3">
    <name type="scientific">Methylorubrum podarium</name>
    <dbReference type="NCBI Taxonomy" id="200476"/>
    <lineage>
        <taxon>Bacteria</taxon>
        <taxon>Pseudomonadati</taxon>
        <taxon>Pseudomonadota</taxon>
        <taxon>Alphaproteobacteria</taxon>
        <taxon>Hyphomicrobiales</taxon>
        <taxon>Methylobacteriaceae</taxon>
        <taxon>Methylorubrum</taxon>
    </lineage>
</organism>
<gene>
    <name evidence="2" type="ORF">ABS772_03900</name>
</gene>
<feature type="region of interest" description="Disordered" evidence="1">
    <location>
        <begin position="49"/>
        <end position="71"/>
    </location>
</feature>
<comment type="caution">
    <text evidence="2">The sequence shown here is derived from an EMBL/GenBank/DDBJ whole genome shotgun (WGS) entry which is preliminary data.</text>
</comment>
<name>A0ABV1QI53_9HYPH</name>
<evidence type="ECO:0000313" key="2">
    <source>
        <dbReference type="EMBL" id="MER2249052.1"/>
    </source>
</evidence>
<evidence type="ECO:0000313" key="3">
    <source>
        <dbReference type="Proteomes" id="UP001480955"/>
    </source>
</evidence>
<dbReference type="Proteomes" id="UP001480955">
    <property type="component" value="Unassembled WGS sequence"/>
</dbReference>